<proteinExistence type="inferred from homology"/>
<name>A0AAE3EJ40_9SPIR</name>
<dbReference type="InterPro" id="IPR006204">
    <property type="entry name" value="GHMP_kinase_N_dom"/>
</dbReference>
<dbReference type="GO" id="GO:0019288">
    <property type="term" value="P:isopentenyl diphosphate biosynthetic process, methylerythritol 4-phosphate pathway"/>
    <property type="evidence" value="ECO:0007669"/>
    <property type="project" value="UniProtKB-UniRule"/>
</dbReference>
<keyword evidence="9" id="KW-0414">Isoprene biosynthesis</keyword>
<evidence type="ECO:0000256" key="5">
    <source>
        <dbReference type="ARBA" id="ARBA00022741"/>
    </source>
</evidence>
<organism evidence="12 13">
    <name type="scientific">Teretinema zuelzerae</name>
    <dbReference type="NCBI Taxonomy" id="156"/>
    <lineage>
        <taxon>Bacteria</taxon>
        <taxon>Pseudomonadati</taxon>
        <taxon>Spirochaetota</taxon>
        <taxon>Spirochaetia</taxon>
        <taxon>Spirochaetales</taxon>
        <taxon>Treponemataceae</taxon>
        <taxon>Teretinema</taxon>
    </lineage>
</organism>
<sequence>MSIQQIDIFAPAKLNLHLRVLAPRADGFHGIESIFQSISLSDKLRVSLTDVQGSCDFACRGMELPPDNTVTRAVRYFREATGFTAGVRVDLEKRIPSGAGLGGGSSDAASVLIALDSLAGTGLSQASLAEIGSRVGSDVPFFIYGGAAVVTGRGELISPIRSRTDLFGVLIWPGVHSSTPEGYRLVDEWSSAGRAELSSVPPLSELPSRYAGSPASWGFLNSFTAPLEERYPVIREARELLLSAGAAVADMSGSGSSVYGLFNDARVARDAWTTASCRFEKSFQFLLLASGRMQ</sequence>
<evidence type="ECO:0000313" key="12">
    <source>
        <dbReference type="EMBL" id="MCD1655215.1"/>
    </source>
</evidence>
<protein>
    <recommendedName>
        <fullName evidence="3 9">4-diphosphocytidyl-2-C-methyl-D-erythritol kinase</fullName>
        <shortName evidence="9">CMK</shortName>
        <ecNumber evidence="2 9">2.7.1.148</ecNumber>
    </recommendedName>
    <alternativeName>
        <fullName evidence="8 9">4-(cytidine-5'-diphospho)-2-C-methyl-D-erythritol kinase</fullName>
    </alternativeName>
</protein>
<dbReference type="EMBL" id="JAINWA010000003">
    <property type="protein sequence ID" value="MCD1655215.1"/>
    <property type="molecule type" value="Genomic_DNA"/>
</dbReference>
<comment type="caution">
    <text evidence="12">The sequence shown here is derived from an EMBL/GenBank/DDBJ whole genome shotgun (WGS) entry which is preliminary data.</text>
</comment>
<dbReference type="GO" id="GO:0050515">
    <property type="term" value="F:4-(cytidine 5'-diphospho)-2-C-methyl-D-erythritol kinase activity"/>
    <property type="evidence" value="ECO:0007669"/>
    <property type="project" value="UniProtKB-UniRule"/>
</dbReference>
<feature type="domain" description="GHMP kinase C-terminal" evidence="11">
    <location>
        <begin position="223"/>
        <end position="272"/>
    </location>
</feature>
<dbReference type="Pfam" id="PF08544">
    <property type="entry name" value="GHMP_kinases_C"/>
    <property type="match status" value="1"/>
</dbReference>
<dbReference type="PANTHER" id="PTHR43527:SF2">
    <property type="entry name" value="4-DIPHOSPHOCYTIDYL-2-C-METHYL-D-ERYTHRITOL KINASE, CHLOROPLASTIC"/>
    <property type="match status" value="1"/>
</dbReference>
<dbReference type="Gene3D" id="3.30.230.10">
    <property type="match status" value="1"/>
</dbReference>
<dbReference type="PIRSF" id="PIRSF010376">
    <property type="entry name" value="IspE"/>
    <property type="match status" value="1"/>
</dbReference>
<comment type="catalytic activity">
    <reaction evidence="9">
        <text>4-CDP-2-C-methyl-D-erythritol + ATP = 4-CDP-2-C-methyl-D-erythritol 2-phosphate + ADP + H(+)</text>
        <dbReference type="Rhea" id="RHEA:18437"/>
        <dbReference type="ChEBI" id="CHEBI:15378"/>
        <dbReference type="ChEBI" id="CHEBI:30616"/>
        <dbReference type="ChEBI" id="CHEBI:57823"/>
        <dbReference type="ChEBI" id="CHEBI:57919"/>
        <dbReference type="ChEBI" id="CHEBI:456216"/>
        <dbReference type="EC" id="2.7.1.148"/>
    </reaction>
</comment>
<dbReference type="InterPro" id="IPR020568">
    <property type="entry name" value="Ribosomal_Su5_D2-typ_SF"/>
</dbReference>
<evidence type="ECO:0000256" key="8">
    <source>
        <dbReference type="ARBA" id="ARBA00032554"/>
    </source>
</evidence>
<evidence type="ECO:0000256" key="7">
    <source>
        <dbReference type="ARBA" id="ARBA00022840"/>
    </source>
</evidence>
<dbReference type="SUPFAM" id="SSF54211">
    <property type="entry name" value="Ribosomal protein S5 domain 2-like"/>
    <property type="match status" value="1"/>
</dbReference>
<evidence type="ECO:0000259" key="10">
    <source>
        <dbReference type="Pfam" id="PF00288"/>
    </source>
</evidence>
<evidence type="ECO:0000256" key="9">
    <source>
        <dbReference type="HAMAP-Rule" id="MF_00061"/>
    </source>
</evidence>
<keyword evidence="13" id="KW-1185">Reference proteome</keyword>
<evidence type="ECO:0000313" key="13">
    <source>
        <dbReference type="Proteomes" id="UP001198163"/>
    </source>
</evidence>
<comment type="function">
    <text evidence="9">Catalyzes the phosphorylation of the position 2 hydroxy group of 4-diphosphocytidyl-2C-methyl-D-erythritol.</text>
</comment>
<dbReference type="NCBIfam" id="TIGR00154">
    <property type="entry name" value="ispE"/>
    <property type="match status" value="1"/>
</dbReference>
<evidence type="ECO:0000259" key="11">
    <source>
        <dbReference type="Pfam" id="PF08544"/>
    </source>
</evidence>
<evidence type="ECO:0000256" key="1">
    <source>
        <dbReference type="ARBA" id="ARBA00009684"/>
    </source>
</evidence>
<dbReference type="GO" id="GO:0005524">
    <property type="term" value="F:ATP binding"/>
    <property type="evidence" value="ECO:0007669"/>
    <property type="project" value="UniProtKB-UniRule"/>
</dbReference>
<feature type="binding site" evidence="9">
    <location>
        <begin position="96"/>
        <end position="106"/>
    </location>
    <ligand>
        <name>ATP</name>
        <dbReference type="ChEBI" id="CHEBI:30616"/>
    </ligand>
</feature>
<dbReference type="SUPFAM" id="SSF55060">
    <property type="entry name" value="GHMP Kinase, C-terminal domain"/>
    <property type="match status" value="1"/>
</dbReference>
<comment type="pathway">
    <text evidence="9">Isoprenoid biosynthesis; isopentenyl diphosphate biosynthesis via DXP pathway; isopentenyl diphosphate from 1-deoxy-D-xylulose 5-phosphate: step 3/6.</text>
</comment>
<keyword evidence="4 9" id="KW-0808">Transferase</keyword>
<dbReference type="InterPro" id="IPR014721">
    <property type="entry name" value="Ribsml_uS5_D2-typ_fold_subgr"/>
</dbReference>
<evidence type="ECO:0000256" key="4">
    <source>
        <dbReference type="ARBA" id="ARBA00022679"/>
    </source>
</evidence>
<feature type="active site" evidence="9">
    <location>
        <position position="13"/>
    </location>
</feature>
<dbReference type="GO" id="GO:0016114">
    <property type="term" value="P:terpenoid biosynthetic process"/>
    <property type="evidence" value="ECO:0007669"/>
    <property type="project" value="UniProtKB-UniRule"/>
</dbReference>
<dbReference type="AlphaFoldDB" id="A0AAE3EJ40"/>
<evidence type="ECO:0000256" key="3">
    <source>
        <dbReference type="ARBA" id="ARBA00017473"/>
    </source>
</evidence>
<dbReference type="HAMAP" id="MF_00061">
    <property type="entry name" value="IspE"/>
    <property type="match status" value="1"/>
</dbReference>
<accession>A0AAE3EJ40</accession>
<feature type="active site" evidence="9">
    <location>
        <position position="138"/>
    </location>
</feature>
<dbReference type="RefSeq" id="WP_230756098.1">
    <property type="nucleotide sequence ID" value="NZ_JAINWA010000003.1"/>
</dbReference>
<dbReference type="PANTHER" id="PTHR43527">
    <property type="entry name" value="4-DIPHOSPHOCYTIDYL-2-C-METHYL-D-ERYTHRITOL KINASE, CHLOROPLASTIC"/>
    <property type="match status" value="1"/>
</dbReference>
<keyword evidence="7 9" id="KW-0067">ATP-binding</keyword>
<evidence type="ECO:0000256" key="6">
    <source>
        <dbReference type="ARBA" id="ARBA00022777"/>
    </source>
</evidence>
<evidence type="ECO:0000256" key="2">
    <source>
        <dbReference type="ARBA" id="ARBA00012052"/>
    </source>
</evidence>
<keyword evidence="6 9" id="KW-0418">Kinase</keyword>
<dbReference type="Pfam" id="PF00288">
    <property type="entry name" value="GHMP_kinases_N"/>
    <property type="match status" value="1"/>
</dbReference>
<dbReference type="Proteomes" id="UP001198163">
    <property type="component" value="Unassembled WGS sequence"/>
</dbReference>
<dbReference type="EC" id="2.7.1.148" evidence="2 9"/>
<dbReference type="InterPro" id="IPR004424">
    <property type="entry name" value="IspE"/>
</dbReference>
<dbReference type="Gene3D" id="3.30.70.890">
    <property type="entry name" value="GHMP kinase, C-terminal domain"/>
    <property type="match status" value="1"/>
</dbReference>
<feature type="domain" description="GHMP kinase N-terminal" evidence="10">
    <location>
        <begin position="68"/>
        <end position="146"/>
    </location>
</feature>
<reference evidence="12" key="1">
    <citation type="submission" date="2021-08" db="EMBL/GenBank/DDBJ databases">
        <title>Comparative analyses of Brucepasteria parasyntrophica and Teretinema zuelzerae.</title>
        <authorList>
            <person name="Song Y."/>
            <person name="Brune A."/>
        </authorList>
    </citation>
    <scope>NUCLEOTIDE SEQUENCE</scope>
    <source>
        <strain evidence="12">DSM 1903</strain>
    </source>
</reference>
<dbReference type="InterPro" id="IPR013750">
    <property type="entry name" value="GHMP_kinase_C_dom"/>
</dbReference>
<dbReference type="InterPro" id="IPR036554">
    <property type="entry name" value="GHMP_kinase_C_sf"/>
</dbReference>
<gene>
    <name evidence="9 12" type="primary">ispE</name>
    <name evidence="12" type="ORF">K7J14_10970</name>
</gene>
<comment type="similarity">
    <text evidence="1 9">Belongs to the GHMP kinase family. IspE subfamily.</text>
</comment>
<keyword evidence="5 9" id="KW-0547">Nucleotide-binding</keyword>